<evidence type="ECO:0000313" key="1">
    <source>
        <dbReference type="EMBL" id="PHJ27109.1"/>
    </source>
</evidence>
<sequence>MAQLQQSQYCLAAILLLPACSIHPNKDLYYHQADLRRARAWRDRYEYCRRLPITWRMWLRLD</sequence>
<accession>A0AA44ZEG1</accession>
<organism evidence="1 2">
    <name type="scientific">Cutibacterium acnes</name>
    <name type="common">Propionibacterium acnes</name>
    <dbReference type="NCBI Taxonomy" id="1747"/>
    <lineage>
        <taxon>Bacteria</taxon>
        <taxon>Bacillati</taxon>
        <taxon>Actinomycetota</taxon>
        <taxon>Actinomycetes</taxon>
        <taxon>Propionibacteriales</taxon>
        <taxon>Propionibacteriaceae</taxon>
        <taxon>Cutibacterium</taxon>
    </lineage>
</organism>
<dbReference type="EMBL" id="LKVB01000005">
    <property type="protein sequence ID" value="PHJ27109.1"/>
    <property type="molecule type" value="Genomic_DNA"/>
</dbReference>
<name>A0AA44ZEG1_CUTAC</name>
<proteinExistence type="predicted"/>
<reference evidence="1 2" key="1">
    <citation type="submission" date="2017-02" db="EMBL/GenBank/DDBJ databases">
        <title>Prevalence of linear plasmids in Propionibacterium acnes isolates obtained from cancerous prostatic tissue.</title>
        <authorList>
            <person name="Davidsson S."/>
            <person name="Bruggemann H."/>
        </authorList>
    </citation>
    <scope>NUCLEOTIDE SEQUENCE [LARGE SCALE GENOMIC DNA]</scope>
    <source>
        <strain evidence="1 2">09-9</strain>
    </source>
</reference>
<protein>
    <submittedName>
        <fullName evidence="1">Uncharacterized protein</fullName>
    </submittedName>
</protein>
<dbReference type="Proteomes" id="UP000223982">
    <property type="component" value="Unassembled WGS sequence"/>
</dbReference>
<evidence type="ECO:0000313" key="2">
    <source>
        <dbReference type="Proteomes" id="UP000223982"/>
    </source>
</evidence>
<gene>
    <name evidence="1" type="ORF">APS60_07675</name>
</gene>
<comment type="caution">
    <text evidence="1">The sequence shown here is derived from an EMBL/GenBank/DDBJ whole genome shotgun (WGS) entry which is preliminary data.</text>
</comment>
<dbReference type="AlphaFoldDB" id="A0AA44ZEG1"/>